<evidence type="ECO:0000313" key="9">
    <source>
        <dbReference type="Proteomes" id="UP000334990"/>
    </source>
</evidence>
<accession>A0A5M3W2M1</accession>
<keyword evidence="9" id="KW-1185">Reference proteome</keyword>
<dbReference type="InterPro" id="IPR039425">
    <property type="entry name" value="RNA_pol_sigma-70-like"/>
</dbReference>
<dbReference type="SUPFAM" id="SSF88946">
    <property type="entry name" value="Sigma2 domain of RNA polymerase sigma factors"/>
    <property type="match status" value="1"/>
</dbReference>
<protein>
    <recommendedName>
        <fullName evidence="5">RNA polymerase sigma factor</fullName>
    </recommendedName>
</protein>
<keyword evidence="3 5" id="KW-0238">DNA-binding</keyword>
<evidence type="ECO:0000313" key="8">
    <source>
        <dbReference type="EMBL" id="GES02262.1"/>
    </source>
</evidence>
<dbReference type="GO" id="GO:0003677">
    <property type="term" value="F:DNA binding"/>
    <property type="evidence" value="ECO:0007669"/>
    <property type="project" value="UniProtKB-KW"/>
</dbReference>
<dbReference type="NCBIfam" id="TIGR02937">
    <property type="entry name" value="sigma70-ECF"/>
    <property type="match status" value="1"/>
</dbReference>
<dbReference type="PANTHER" id="PTHR43133">
    <property type="entry name" value="RNA POLYMERASE ECF-TYPE SIGMA FACTO"/>
    <property type="match status" value="1"/>
</dbReference>
<sequence length="111" mass="12764">MHCYRMVGSYDDSEDLAQDTFLRAWRNRDGFQRRSSFRAWLYRIATNTCLDFLRRNTRRPQRYEGEQLGAEPLLPGSPGSSPARWTGDSGCDLARPDAVDQDHLGLVIEVK</sequence>
<dbReference type="InterPro" id="IPR014284">
    <property type="entry name" value="RNA_pol_sigma-70_dom"/>
</dbReference>
<dbReference type="Gene3D" id="1.10.1740.10">
    <property type="match status" value="1"/>
</dbReference>
<comment type="caution">
    <text evidence="8">The sequence shown here is derived from an EMBL/GenBank/DDBJ whole genome shotgun (WGS) entry which is preliminary data.</text>
</comment>
<evidence type="ECO:0000256" key="2">
    <source>
        <dbReference type="ARBA" id="ARBA00023082"/>
    </source>
</evidence>
<dbReference type="GO" id="GO:0006352">
    <property type="term" value="P:DNA-templated transcription initiation"/>
    <property type="evidence" value="ECO:0007669"/>
    <property type="project" value="InterPro"/>
</dbReference>
<reference evidence="8 9" key="1">
    <citation type="submission" date="2019-10" db="EMBL/GenBank/DDBJ databases">
        <title>Whole genome shotgun sequence of Acrocarpospora corrugata NBRC 13972.</title>
        <authorList>
            <person name="Ichikawa N."/>
            <person name="Kimura A."/>
            <person name="Kitahashi Y."/>
            <person name="Komaki H."/>
            <person name="Oguchi A."/>
        </authorList>
    </citation>
    <scope>NUCLEOTIDE SEQUENCE [LARGE SCALE GENOMIC DNA]</scope>
    <source>
        <strain evidence="8 9">NBRC 13972</strain>
    </source>
</reference>
<evidence type="ECO:0000256" key="1">
    <source>
        <dbReference type="ARBA" id="ARBA00023015"/>
    </source>
</evidence>
<name>A0A5M3W2M1_9ACTN</name>
<dbReference type="Proteomes" id="UP000334990">
    <property type="component" value="Unassembled WGS sequence"/>
</dbReference>
<gene>
    <name evidence="8" type="ORF">Acor_43270</name>
</gene>
<dbReference type="InterPro" id="IPR000838">
    <property type="entry name" value="RNA_pol_sigma70_ECF_CS"/>
</dbReference>
<evidence type="ECO:0000256" key="3">
    <source>
        <dbReference type="ARBA" id="ARBA00023125"/>
    </source>
</evidence>
<dbReference type="InterPro" id="IPR007627">
    <property type="entry name" value="RNA_pol_sigma70_r2"/>
</dbReference>
<feature type="region of interest" description="Disordered" evidence="6">
    <location>
        <begin position="63"/>
        <end position="92"/>
    </location>
</feature>
<evidence type="ECO:0000256" key="6">
    <source>
        <dbReference type="SAM" id="MobiDB-lite"/>
    </source>
</evidence>
<evidence type="ECO:0000259" key="7">
    <source>
        <dbReference type="Pfam" id="PF04542"/>
    </source>
</evidence>
<dbReference type="PANTHER" id="PTHR43133:SF65">
    <property type="entry name" value="ECF RNA POLYMERASE SIGMA FACTOR SIGG"/>
    <property type="match status" value="1"/>
</dbReference>
<dbReference type="AlphaFoldDB" id="A0A5M3W2M1"/>
<keyword evidence="1 5" id="KW-0805">Transcription regulation</keyword>
<dbReference type="PROSITE" id="PS01063">
    <property type="entry name" value="SIGMA70_ECF"/>
    <property type="match status" value="1"/>
</dbReference>
<feature type="domain" description="RNA polymerase sigma-70 region 2" evidence="7">
    <location>
        <begin position="3"/>
        <end position="59"/>
    </location>
</feature>
<proteinExistence type="inferred from homology"/>
<keyword evidence="2 5" id="KW-0731">Sigma factor</keyword>
<dbReference type="Pfam" id="PF04542">
    <property type="entry name" value="Sigma70_r2"/>
    <property type="match status" value="1"/>
</dbReference>
<organism evidence="8 9">
    <name type="scientific">Acrocarpospora corrugata</name>
    <dbReference type="NCBI Taxonomy" id="35763"/>
    <lineage>
        <taxon>Bacteria</taxon>
        <taxon>Bacillati</taxon>
        <taxon>Actinomycetota</taxon>
        <taxon>Actinomycetes</taxon>
        <taxon>Streptosporangiales</taxon>
        <taxon>Streptosporangiaceae</taxon>
        <taxon>Acrocarpospora</taxon>
    </lineage>
</organism>
<dbReference type="EMBL" id="BLAD01000057">
    <property type="protein sequence ID" value="GES02262.1"/>
    <property type="molecule type" value="Genomic_DNA"/>
</dbReference>
<evidence type="ECO:0000256" key="5">
    <source>
        <dbReference type="RuleBase" id="RU000716"/>
    </source>
</evidence>
<evidence type="ECO:0000256" key="4">
    <source>
        <dbReference type="ARBA" id="ARBA00023163"/>
    </source>
</evidence>
<keyword evidence="4 5" id="KW-0804">Transcription</keyword>
<feature type="compositionally biased region" description="Low complexity" evidence="6">
    <location>
        <begin position="68"/>
        <end position="83"/>
    </location>
</feature>
<dbReference type="InterPro" id="IPR013325">
    <property type="entry name" value="RNA_pol_sigma_r2"/>
</dbReference>
<dbReference type="GO" id="GO:0016987">
    <property type="term" value="F:sigma factor activity"/>
    <property type="evidence" value="ECO:0007669"/>
    <property type="project" value="UniProtKB-KW"/>
</dbReference>
<comment type="similarity">
    <text evidence="5">Belongs to the sigma-70 factor family. ECF subfamily.</text>
</comment>